<dbReference type="KEGG" id="pgs:CPT03_10235"/>
<organism evidence="2 3">
    <name type="scientific">Pedobacter ginsengisoli</name>
    <dbReference type="NCBI Taxonomy" id="363852"/>
    <lineage>
        <taxon>Bacteria</taxon>
        <taxon>Pseudomonadati</taxon>
        <taxon>Bacteroidota</taxon>
        <taxon>Sphingobacteriia</taxon>
        <taxon>Sphingobacteriales</taxon>
        <taxon>Sphingobacteriaceae</taxon>
        <taxon>Pedobacter</taxon>
    </lineage>
</organism>
<reference evidence="2 3" key="1">
    <citation type="submission" date="2017-10" db="EMBL/GenBank/DDBJ databases">
        <title>Whole genome of Pedobacter ginsengisoli T01R-27 isolated from tomato rhizosphere.</title>
        <authorList>
            <person name="Weon H.-Y."/>
            <person name="Lee S.A."/>
            <person name="Sang M.K."/>
            <person name="Song J."/>
        </authorList>
    </citation>
    <scope>NUCLEOTIDE SEQUENCE [LARGE SCALE GENOMIC DNA]</scope>
    <source>
        <strain evidence="2 3">T01R-27</strain>
    </source>
</reference>
<dbReference type="AlphaFoldDB" id="A0A2D1U5F2"/>
<keyword evidence="1" id="KW-0732">Signal</keyword>
<dbReference type="RefSeq" id="WP_099438762.1">
    <property type="nucleotide sequence ID" value="NZ_CP024091.1"/>
</dbReference>
<name>A0A2D1U5F2_9SPHI</name>
<feature type="chain" id="PRO_5013776733" description="Macroglobulin domain-containing protein" evidence="1">
    <location>
        <begin position="26"/>
        <end position="874"/>
    </location>
</feature>
<dbReference type="Proteomes" id="UP000223749">
    <property type="component" value="Chromosome"/>
</dbReference>
<dbReference type="OrthoDB" id="609485at2"/>
<protein>
    <recommendedName>
        <fullName evidence="4">Macroglobulin domain-containing protein</fullName>
    </recommendedName>
</protein>
<sequence>MKSTSQRGRKYLLLLIILFSLNAYSQNATTGSIKDIVEATDKLQTKLPAEKIYLHTDKHNYNIGDTLWFKAYVLDRAHHASSEKSNLLFVELHDDSTEVVRRISIPLKNGIGYAQIPLAKEIFHDGGYILRAYTNWTQNFGIDYAFAKRFYLGSASKDTWLVNSNTKINRSGSKDELLIDVSLMDINKIPVGLRKLEVRIMEANKSLYDKTIETPLNGKFNIQYSLKEKRDAGNMRLEIWNLKKDDSKILLRIPLTINRSDKIDLQFLPEGGNLVSGLKSTVGFKAIAENGYGTDVTGNIYDSKNNMICSFASLHKGMGSFEFTPVSGEKYVAKLNLPKDSQTTYNLPEITPSGTVLHIENQESSDSLKLSINASNDIATSASPFYLIGSSRDIVCYAKSIDLKNSKISIAKSLFPSGIARFTLLNGSKPINERITFIDHQNNLQIKVLPHKASYNKRDSVSLEIEVKDKSGKPIMSSLSLAVTDDSQIKPDDTGNFGINTNLLLCNELRGFIEDPGFYMNRKNKIAWLALDHLMLTQGWTGFDWKTVFNPIEPPKYDGIILEETMRKVMPMTFPEIKTLQLKPWFVNADKTMFKYAQNLNKQIDYEKTLSGNMLKEVKITSKKIDYTAYNLNGFGQADIFLDSAAISRSETTGLYQILKQKIPGLEIEWEYLALEQKQGYSLKIGDRWVRLRFNSSPYNSLFLGKTPQGLKDRLNEFKTEGISAIEIMYTQKYLWKYDPPQPAETFVPGRQAKNMAAYAKNPLPTPPPTAEIKLFAIIQLTTSEKKSKNPNPLSIMPAQQFYRPKYKNQNSTTTSDTRSVIHWEPDIITDKNGRATISFYSADIPGSYTISIEGSNLDGNIGSNRSKLKVMEK</sequence>
<keyword evidence="3" id="KW-1185">Reference proteome</keyword>
<evidence type="ECO:0000256" key="1">
    <source>
        <dbReference type="SAM" id="SignalP"/>
    </source>
</evidence>
<evidence type="ECO:0008006" key="4">
    <source>
        <dbReference type="Google" id="ProtNLM"/>
    </source>
</evidence>
<evidence type="ECO:0000313" key="3">
    <source>
        <dbReference type="Proteomes" id="UP000223749"/>
    </source>
</evidence>
<dbReference type="EMBL" id="CP024091">
    <property type="protein sequence ID" value="ATP56827.1"/>
    <property type="molecule type" value="Genomic_DNA"/>
</dbReference>
<gene>
    <name evidence="2" type="ORF">CPT03_10235</name>
</gene>
<accession>A0A2D1U5F2</accession>
<feature type="signal peptide" evidence="1">
    <location>
        <begin position="1"/>
        <end position="25"/>
    </location>
</feature>
<evidence type="ECO:0000313" key="2">
    <source>
        <dbReference type="EMBL" id="ATP56827.1"/>
    </source>
</evidence>
<dbReference type="Gene3D" id="2.60.40.1930">
    <property type="match status" value="1"/>
</dbReference>
<proteinExistence type="predicted"/>